<dbReference type="Proteomes" id="UP001152607">
    <property type="component" value="Unassembled WGS sequence"/>
</dbReference>
<feature type="region of interest" description="Disordered" evidence="1">
    <location>
        <begin position="16"/>
        <end position="42"/>
    </location>
</feature>
<gene>
    <name evidence="2" type="ORF">PDIGIT_LOCUS11874</name>
</gene>
<evidence type="ECO:0000313" key="3">
    <source>
        <dbReference type="Proteomes" id="UP001152607"/>
    </source>
</evidence>
<sequence length="533" mass="60275">MAEIVHHKPQGLFAKLGFKPKKEKDPGSRKLMKKKDNRYAAAPPVEPVEPLYRSSSFDFWAPPGTTFAESHSQPNFIEDSTPRNDSVATVRHAPRKLLKHPPPDREQRMDDVLDKDTGERKDLTEMMHAFGYDEEIEDISEKIEDDTVEYDYSRPDGATLLARASPELWLLISDHLSPIDIANLASTCRTMNIRLGDLPYFVLRNPSNRSYRLDFLLPLDSKLPNHLFCFPCASWHYRTQLGAETLKPPTVLNPLFICPNQTNVLLPPPRLRISEGRQLPFTFVQLARRHWAYGPSYGIPVQSLARRWKDPSSPWSHKTMYHVASNGHVLMRVQSQAFVAGGMTPAGKRMLLFSRSDYTPYFSVCAHWQKGLLSSLCKCALDHIPVQETNAVTRFRTQKAVGPVSLCGKCQPMRRCPSCPTEYLLELKLVEDKTVKVVGPARFKQALMMTRWSDLGPARSPEDAEWSAIVGERTGYDSFAEIGKRAVCGVFEAAFSDTTPGQRILSLDPGAKKGRRVEDPSREDENDDDGSWY</sequence>
<evidence type="ECO:0000313" key="2">
    <source>
        <dbReference type="EMBL" id="CAI6338740.1"/>
    </source>
</evidence>
<feature type="region of interest" description="Disordered" evidence="1">
    <location>
        <begin position="500"/>
        <end position="533"/>
    </location>
</feature>
<dbReference type="EMBL" id="CAOQHR010000008">
    <property type="protein sequence ID" value="CAI6338740.1"/>
    <property type="molecule type" value="Genomic_DNA"/>
</dbReference>
<name>A0A9W4UML2_9PLEO</name>
<protein>
    <recommendedName>
        <fullName evidence="4">F-box domain-containing protein</fullName>
    </recommendedName>
</protein>
<evidence type="ECO:0000256" key="1">
    <source>
        <dbReference type="SAM" id="MobiDB-lite"/>
    </source>
</evidence>
<dbReference type="CDD" id="cd09917">
    <property type="entry name" value="F-box_SF"/>
    <property type="match status" value="1"/>
</dbReference>
<organism evidence="2 3">
    <name type="scientific">Periconia digitata</name>
    <dbReference type="NCBI Taxonomy" id="1303443"/>
    <lineage>
        <taxon>Eukaryota</taxon>
        <taxon>Fungi</taxon>
        <taxon>Dikarya</taxon>
        <taxon>Ascomycota</taxon>
        <taxon>Pezizomycotina</taxon>
        <taxon>Dothideomycetes</taxon>
        <taxon>Pleosporomycetidae</taxon>
        <taxon>Pleosporales</taxon>
        <taxon>Massarineae</taxon>
        <taxon>Periconiaceae</taxon>
        <taxon>Periconia</taxon>
    </lineage>
</organism>
<proteinExistence type="predicted"/>
<keyword evidence="3" id="KW-1185">Reference proteome</keyword>
<dbReference type="OrthoDB" id="3912356at2759"/>
<accession>A0A9W4UML2</accession>
<reference evidence="2" key="1">
    <citation type="submission" date="2023-01" db="EMBL/GenBank/DDBJ databases">
        <authorList>
            <person name="Van Ghelder C."/>
            <person name="Rancurel C."/>
        </authorList>
    </citation>
    <scope>NUCLEOTIDE SEQUENCE</scope>
    <source>
        <strain evidence="2">CNCM I-4278</strain>
    </source>
</reference>
<dbReference type="AlphaFoldDB" id="A0A9W4UML2"/>
<comment type="caution">
    <text evidence="2">The sequence shown here is derived from an EMBL/GenBank/DDBJ whole genome shotgun (WGS) entry which is preliminary data.</text>
</comment>
<feature type="compositionally biased region" description="Acidic residues" evidence="1">
    <location>
        <begin position="521"/>
        <end position="533"/>
    </location>
</feature>
<evidence type="ECO:0008006" key="4">
    <source>
        <dbReference type="Google" id="ProtNLM"/>
    </source>
</evidence>